<protein>
    <submittedName>
        <fullName evidence="1">Uncharacterized protein</fullName>
    </submittedName>
</protein>
<organism evidence="1 2">
    <name type="scientific">Coccidioides immitis (strain RS)</name>
    <name type="common">Valley fever fungus</name>
    <dbReference type="NCBI Taxonomy" id="246410"/>
    <lineage>
        <taxon>Eukaryota</taxon>
        <taxon>Fungi</taxon>
        <taxon>Dikarya</taxon>
        <taxon>Ascomycota</taxon>
        <taxon>Pezizomycotina</taxon>
        <taxon>Eurotiomycetes</taxon>
        <taxon>Eurotiomycetidae</taxon>
        <taxon>Onygenales</taxon>
        <taxon>Onygenaceae</taxon>
        <taxon>Coccidioides</taxon>
    </lineage>
</organism>
<dbReference type="OMA" id="KAMGGVH"/>
<sequence length="201" mass="22526">MSPPISLIGAGEASSMRRKGVFASALKAEETFASDISEDIQLDVVFKRMVQPSEDVRGRKTGAQSYLLEIIVDGTQPSRTEPHSGTRFRIKQSEGERRSRTKAMGGVHVELFDHRKNAVDGTSLIWNLCSTQPAQEALGHIRASAAPDQQVFIARRSHPLVKNFPSYVFFKQPVFYRQTVFEILSVLERRMPLLAPELDVK</sequence>
<dbReference type="Proteomes" id="UP000001261">
    <property type="component" value="Unassembled WGS sequence"/>
</dbReference>
<dbReference type="VEuPathDB" id="FungiDB:CIMG_05163"/>
<accession>J3KEZ8</accession>
<dbReference type="EMBL" id="GG704914">
    <property type="protein sequence ID" value="EAS34139.3"/>
    <property type="molecule type" value="Genomic_DNA"/>
</dbReference>
<evidence type="ECO:0000313" key="2">
    <source>
        <dbReference type="Proteomes" id="UP000001261"/>
    </source>
</evidence>
<dbReference type="InParanoid" id="J3KEZ8"/>
<gene>
    <name evidence="1" type="ORF">CIMG_05163</name>
</gene>
<evidence type="ECO:0000313" key="1">
    <source>
        <dbReference type="EMBL" id="EAS34139.3"/>
    </source>
</evidence>
<keyword evidence="2" id="KW-1185">Reference proteome</keyword>
<dbReference type="RefSeq" id="XP_001245722.2">
    <property type="nucleotide sequence ID" value="XM_001245721.2"/>
</dbReference>
<dbReference type="AlphaFoldDB" id="J3KEZ8"/>
<proteinExistence type="predicted"/>
<reference evidence="2" key="2">
    <citation type="journal article" date="2010" name="Genome Res.">
        <title>Population genomic sequencing of Coccidioides fungi reveals recent hybridization and transposon control.</title>
        <authorList>
            <person name="Neafsey D.E."/>
            <person name="Barker B.M."/>
            <person name="Sharpton T.J."/>
            <person name="Stajich J.E."/>
            <person name="Park D.J."/>
            <person name="Whiston E."/>
            <person name="Hung C.-Y."/>
            <person name="McMahan C."/>
            <person name="White J."/>
            <person name="Sykes S."/>
            <person name="Heiman D."/>
            <person name="Young S."/>
            <person name="Zeng Q."/>
            <person name="Abouelleil A."/>
            <person name="Aftuck L."/>
            <person name="Bessette D."/>
            <person name="Brown A."/>
            <person name="FitzGerald M."/>
            <person name="Lui A."/>
            <person name="Macdonald J.P."/>
            <person name="Priest M."/>
            <person name="Orbach M.J."/>
            <person name="Galgiani J.N."/>
            <person name="Kirkland T.N."/>
            <person name="Cole G.T."/>
            <person name="Birren B.W."/>
            <person name="Henn M.R."/>
            <person name="Taylor J.W."/>
            <person name="Rounsley S.D."/>
        </authorList>
    </citation>
    <scope>GENOME REANNOTATION</scope>
    <source>
        <strain evidence="2">RS</strain>
    </source>
</reference>
<name>J3KEZ8_COCIM</name>
<dbReference type="KEGG" id="cim:CIMG_05163"/>
<reference evidence="2" key="1">
    <citation type="journal article" date="2009" name="Genome Res.">
        <title>Comparative genomic analyses of the human fungal pathogens Coccidioides and their relatives.</title>
        <authorList>
            <person name="Sharpton T.J."/>
            <person name="Stajich J.E."/>
            <person name="Rounsley S.D."/>
            <person name="Gardner M.J."/>
            <person name="Wortman J.R."/>
            <person name="Jordar V.S."/>
            <person name="Maiti R."/>
            <person name="Kodira C.D."/>
            <person name="Neafsey D.E."/>
            <person name="Zeng Q."/>
            <person name="Hung C.-Y."/>
            <person name="McMahan C."/>
            <person name="Muszewska A."/>
            <person name="Grynberg M."/>
            <person name="Mandel M.A."/>
            <person name="Kellner E.M."/>
            <person name="Barker B.M."/>
            <person name="Galgiani J.N."/>
            <person name="Orbach M.J."/>
            <person name="Kirkland T.N."/>
            <person name="Cole G.T."/>
            <person name="Henn M.R."/>
            <person name="Birren B.W."/>
            <person name="Taylor J.W."/>
        </authorList>
    </citation>
    <scope>NUCLEOTIDE SEQUENCE [LARGE SCALE GENOMIC DNA]</scope>
    <source>
        <strain evidence="2">RS</strain>
    </source>
</reference>
<dbReference type="GeneID" id="4563662"/>